<dbReference type="AlphaFoldDB" id="F8AK22"/>
<dbReference type="KEGG" id="mok:Metok_1418"/>
<dbReference type="GO" id="GO:0050568">
    <property type="term" value="F:protein-glutamine glutaminase activity"/>
    <property type="evidence" value="ECO:0007669"/>
    <property type="project" value="UniProtKB-UniRule"/>
</dbReference>
<dbReference type="HAMAP" id="MF_01440">
    <property type="entry name" value="CheD"/>
    <property type="match status" value="1"/>
</dbReference>
<dbReference type="EMBL" id="CP002792">
    <property type="protein sequence ID" value="AEH07383.1"/>
    <property type="molecule type" value="Genomic_DNA"/>
</dbReference>
<evidence type="ECO:0000313" key="5">
    <source>
        <dbReference type="Proteomes" id="UP000009296"/>
    </source>
</evidence>
<dbReference type="SUPFAM" id="SSF64438">
    <property type="entry name" value="CNF1/YfiH-like putative cysteine hydrolases"/>
    <property type="match status" value="1"/>
</dbReference>
<dbReference type="Pfam" id="PF03975">
    <property type="entry name" value="CheD"/>
    <property type="match status" value="1"/>
</dbReference>
<dbReference type="CDD" id="cd16352">
    <property type="entry name" value="CheD"/>
    <property type="match status" value="1"/>
</dbReference>
<keyword evidence="2 3" id="KW-0378">Hydrolase</keyword>
<dbReference type="InterPro" id="IPR038592">
    <property type="entry name" value="CheD-like_sf"/>
</dbReference>
<comment type="catalytic activity">
    <reaction evidence="3">
        <text>L-glutaminyl-[protein] + H2O = L-glutamyl-[protein] + NH4(+)</text>
        <dbReference type="Rhea" id="RHEA:16441"/>
        <dbReference type="Rhea" id="RHEA-COMP:10207"/>
        <dbReference type="Rhea" id="RHEA-COMP:10208"/>
        <dbReference type="ChEBI" id="CHEBI:15377"/>
        <dbReference type="ChEBI" id="CHEBI:28938"/>
        <dbReference type="ChEBI" id="CHEBI:29973"/>
        <dbReference type="ChEBI" id="CHEBI:30011"/>
        <dbReference type="EC" id="3.5.1.44"/>
    </reaction>
</comment>
<proteinExistence type="inferred from homology"/>
<comment type="function">
    <text evidence="3">Probably deamidates glutamine residues to glutamate on methyl-accepting chemotaxis receptors (MCPs), playing an important role in chemotaxis.</text>
</comment>
<evidence type="ECO:0000256" key="2">
    <source>
        <dbReference type="ARBA" id="ARBA00022801"/>
    </source>
</evidence>
<dbReference type="STRING" id="647113.Metok_1418"/>
<gene>
    <name evidence="3" type="primary">cheD</name>
    <name evidence="4" type="ordered locus">Metok_1418</name>
</gene>
<keyword evidence="5" id="KW-1185">Reference proteome</keyword>
<dbReference type="HOGENOM" id="CLU_087854_2_0_2"/>
<dbReference type="RefSeq" id="WP_013867565.1">
    <property type="nucleotide sequence ID" value="NC_015636.1"/>
</dbReference>
<dbReference type="EC" id="3.5.1.44" evidence="3"/>
<evidence type="ECO:0000313" key="4">
    <source>
        <dbReference type="EMBL" id="AEH07383.1"/>
    </source>
</evidence>
<dbReference type="Proteomes" id="UP000009296">
    <property type="component" value="Chromosome"/>
</dbReference>
<dbReference type="OrthoDB" id="10499at2157"/>
<keyword evidence="1 3" id="KW-0145">Chemotaxis</keyword>
<dbReference type="InterPro" id="IPR011324">
    <property type="entry name" value="Cytotoxic_necrot_fac-like_cat"/>
</dbReference>
<organism evidence="4 5">
    <name type="scientific">Methanothermococcus okinawensis (strain DSM 14208 / JCM 11175 / IH1)</name>
    <dbReference type="NCBI Taxonomy" id="647113"/>
    <lineage>
        <taxon>Archaea</taxon>
        <taxon>Methanobacteriati</taxon>
        <taxon>Methanobacteriota</taxon>
        <taxon>Methanomada group</taxon>
        <taxon>Methanococci</taxon>
        <taxon>Methanococcales</taxon>
        <taxon>Methanococcaceae</taxon>
        <taxon>Methanothermococcus</taxon>
    </lineage>
</organism>
<reference evidence="4" key="1">
    <citation type="submission" date="2011-05" db="EMBL/GenBank/DDBJ databases">
        <title>Complete sequence of chromosome of Methanothermococcus okinawensis IH1.</title>
        <authorList>
            <consortium name="US DOE Joint Genome Institute"/>
            <person name="Lucas S."/>
            <person name="Han J."/>
            <person name="Lapidus A."/>
            <person name="Cheng J.-F."/>
            <person name="Goodwin L."/>
            <person name="Pitluck S."/>
            <person name="Peters L."/>
            <person name="Mikhailova N."/>
            <person name="Held B."/>
            <person name="Han C."/>
            <person name="Tapia R."/>
            <person name="Land M."/>
            <person name="Hauser L."/>
            <person name="Kyrpides N."/>
            <person name="Ivanova N."/>
            <person name="Pagani I."/>
            <person name="Sieprawska-Lupa M."/>
            <person name="Takai K."/>
            <person name="Miyazaki J."/>
            <person name="Whitman W."/>
            <person name="Woyke T."/>
        </authorList>
    </citation>
    <scope>NUCLEOTIDE SEQUENCE [LARGE SCALE GENOMIC DNA]</scope>
    <source>
        <strain evidence="4">IH1</strain>
    </source>
</reference>
<dbReference type="GeneID" id="10773575"/>
<dbReference type="eggNOG" id="arCOG02380">
    <property type="taxonomic scope" value="Archaea"/>
</dbReference>
<evidence type="ECO:0000256" key="1">
    <source>
        <dbReference type="ARBA" id="ARBA00022500"/>
    </source>
</evidence>
<dbReference type="PANTHER" id="PTHR35147">
    <property type="entry name" value="CHEMORECEPTOR GLUTAMINE DEAMIDASE CHED-RELATED"/>
    <property type="match status" value="1"/>
</dbReference>
<comment type="similarity">
    <text evidence="3">Belongs to the CheD family.</text>
</comment>
<name>F8AK22_METOI</name>
<sequence>MVLKVKMGGFEVSKSPEVLETLLGSCVAIMLYDRGKKIGGMAHVMLPKTMDDNIKNPGKYVNTAIPAIIAKMVILGARTDRLTAKIVGGAAMFKKSSAIDIGKKNADAARQELKQYKIRIIGEDIGGDVSRTVKFFLKDGKAVIRYRNNEKII</sequence>
<dbReference type="InterPro" id="IPR005659">
    <property type="entry name" value="Chemorcpt_Glu_NH3ase_CheD"/>
</dbReference>
<protein>
    <recommendedName>
        <fullName evidence="3">Probable chemoreceptor glutamine deamidase CheD</fullName>
        <ecNumber evidence="3">3.5.1.44</ecNumber>
    </recommendedName>
</protein>
<evidence type="ECO:0000256" key="3">
    <source>
        <dbReference type="HAMAP-Rule" id="MF_01440"/>
    </source>
</evidence>
<accession>F8AK22</accession>
<dbReference type="PANTHER" id="PTHR35147:SF1">
    <property type="entry name" value="CHEMORECEPTOR GLUTAMINE DEAMIDASE CHED-RELATED"/>
    <property type="match status" value="1"/>
</dbReference>
<dbReference type="Gene3D" id="3.30.1330.200">
    <property type="match status" value="1"/>
</dbReference>
<dbReference type="GO" id="GO:0006935">
    <property type="term" value="P:chemotaxis"/>
    <property type="evidence" value="ECO:0007669"/>
    <property type="project" value="UniProtKB-UniRule"/>
</dbReference>